<dbReference type="AlphaFoldDB" id="A0AAV5GK06"/>
<accession>A0AAV5GK06</accession>
<dbReference type="GO" id="GO:0051267">
    <property type="term" value="F:CP2 mannose-ethanolamine phosphotransferase activity"/>
    <property type="evidence" value="ECO:0007669"/>
    <property type="project" value="TreeGrafter"/>
</dbReference>
<protein>
    <recommendedName>
        <fullName evidence="4 12">GPI ethanolamine phosphate transferase 2</fullName>
    </recommendedName>
</protein>
<feature type="domain" description="GPI ethanolamine phosphate transferase 2 C-terminal" evidence="13">
    <location>
        <begin position="560"/>
        <end position="732"/>
    </location>
</feature>
<feature type="transmembrane region" description="Helical" evidence="12">
    <location>
        <begin position="601"/>
        <end position="619"/>
    </location>
</feature>
<evidence type="ECO:0000256" key="4">
    <source>
        <dbReference type="ARBA" id="ARBA00020830"/>
    </source>
</evidence>
<evidence type="ECO:0000256" key="7">
    <source>
        <dbReference type="ARBA" id="ARBA00022692"/>
    </source>
</evidence>
<proteinExistence type="inferred from homology"/>
<feature type="transmembrane region" description="Helical" evidence="12">
    <location>
        <begin position="698"/>
        <end position="720"/>
    </location>
</feature>
<dbReference type="PANTHER" id="PTHR23072">
    <property type="entry name" value="PHOSPHATIDYLINOSITOL GLYCAN-RELATED"/>
    <property type="match status" value="1"/>
</dbReference>
<keyword evidence="8 12" id="KW-0256">Endoplasmic reticulum</keyword>
<feature type="transmembrane region" description="Helical" evidence="12">
    <location>
        <begin position="20"/>
        <end position="38"/>
    </location>
</feature>
<comment type="similarity">
    <text evidence="3 12">Belongs to the PIGG/PIGN/PIGO family. PIGG subfamily.</text>
</comment>
<keyword evidence="6 12" id="KW-0808">Transferase</keyword>
<dbReference type="PANTHER" id="PTHR23072:SF0">
    <property type="entry name" value="GPI ETHANOLAMINE PHOSPHATE TRANSFERASE 2"/>
    <property type="match status" value="1"/>
</dbReference>
<dbReference type="InterPro" id="IPR037674">
    <property type="entry name" value="PIG-G_N"/>
</dbReference>
<dbReference type="GO" id="GO:0006506">
    <property type="term" value="P:GPI anchor biosynthetic process"/>
    <property type="evidence" value="ECO:0007669"/>
    <property type="project" value="UniProtKB-KW"/>
</dbReference>
<dbReference type="GO" id="GO:0005789">
    <property type="term" value="C:endoplasmic reticulum membrane"/>
    <property type="evidence" value="ECO:0007669"/>
    <property type="project" value="UniProtKB-SubCell"/>
</dbReference>
<keyword evidence="7 12" id="KW-0812">Transmembrane</keyword>
<evidence type="ECO:0000259" key="13">
    <source>
        <dbReference type="Pfam" id="PF19316"/>
    </source>
</evidence>
<evidence type="ECO:0000256" key="12">
    <source>
        <dbReference type="RuleBase" id="RU367106"/>
    </source>
</evidence>
<keyword evidence="10 12" id="KW-0472">Membrane</keyword>
<feature type="transmembrane region" description="Helical" evidence="12">
    <location>
        <begin position="435"/>
        <end position="457"/>
    </location>
</feature>
<comment type="caution">
    <text evidence="14">The sequence shown here is derived from an EMBL/GenBank/DDBJ whole genome shotgun (WGS) entry which is preliminary data.</text>
</comment>
<dbReference type="InterPro" id="IPR017850">
    <property type="entry name" value="Alkaline_phosphatase_core_sf"/>
</dbReference>
<comment type="pathway">
    <text evidence="2 12">Glycolipid biosynthesis; glycosylphosphatidylinositol-anchor biosynthesis.</text>
</comment>
<evidence type="ECO:0000256" key="5">
    <source>
        <dbReference type="ARBA" id="ARBA00022502"/>
    </source>
</evidence>
<dbReference type="SUPFAM" id="SSF53649">
    <property type="entry name" value="Alkaline phosphatase-like"/>
    <property type="match status" value="1"/>
</dbReference>
<keyword evidence="11" id="KW-0325">Glycoprotein</keyword>
<evidence type="ECO:0000256" key="8">
    <source>
        <dbReference type="ARBA" id="ARBA00022824"/>
    </source>
</evidence>
<evidence type="ECO:0000256" key="1">
    <source>
        <dbReference type="ARBA" id="ARBA00004477"/>
    </source>
</evidence>
<feature type="transmembrane region" description="Helical" evidence="12">
    <location>
        <begin position="469"/>
        <end position="488"/>
    </location>
</feature>
<feature type="transmembrane region" description="Helical" evidence="12">
    <location>
        <begin position="639"/>
        <end position="661"/>
    </location>
</feature>
<evidence type="ECO:0000256" key="6">
    <source>
        <dbReference type="ARBA" id="ARBA00022679"/>
    </source>
</evidence>
<keyword evidence="5 12" id="KW-0337">GPI-anchor biosynthesis</keyword>
<dbReference type="CDD" id="cd16024">
    <property type="entry name" value="GPI_EPT_2"/>
    <property type="match status" value="1"/>
</dbReference>
<dbReference type="InterPro" id="IPR002591">
    <property type="entry name" value="Phosphodiest/P_Trfase"/>
</dbReference>
<evidence type="ECO:0000256" key="11">
    <source>
        <dbReference type="ARBA" id="ARBA00023180"/>
    </source>
</evidence>
<evidence type="ECO:0000256" key="9">
    <source>
        <dbReference type="ARBA" id="ARBA00022989"/>
    </source>
</evidence>
<dbReference type="Proteomes" id="UP001342314">
    <property type="component" value="Unassembled WGS sequence"/>
</dbReference>
<evidence type="ECO:0000256" key="2">
    <source>
        <dbReference type="ARBA" id="ARBA00004687"/>
    </source>
</evidence>
<feature type="domain" description="GPI ethanolamine phosphate transferase 2 C-terminal" evidence="13">
    <location>
        <begin position="431"/>
        <end position="541"/>
    </location>
</feature>
<feature type="transmembrane region" description="Helical" evidence="12">
    <location>
        <begin position="494"/>
        <end position="510"/>
    </location>
</feature>
<dbReference type="Pfam" id="PF19316">
    <property type="entry name" value="PIGO_PIGG"/>
    <property type="match status" value="2"/>
</dbReference>
<gene>
    <name evidence="14" type="ORF">Rhopal_002781-T1</name>
</gene>
<keyword evidence="15" id="KW-1185">Reference proteome</keyword>
<evidence type="ECO:0000313" key="14">
    <source>
        <dbReference type="EMBL" id="GJN89792.1"/>
    </source>
</evidence>
<keyword evidence="9 12" id="KW-1133">Transmembrane helix</keyword>
<dbReference type="EMBL" id="BQKY01000005">
    <property type="protein sequence ID" value="GJN89792.1"/>
    <property type="molecule type" value="Genomic_DNA"/>
</dbReference>
<sequence length="734" mass="79457">MAGTAGAPTRLPARSSLSSLALLVAAVAGLALFARGFFPVKPLLPGYSPYESYADEPAFSRLAFVVVDALRRFVNKSSCRRSLCFASIFCGFLTLDLALGPASHMAFVASLIEQGRALPYTAVAQAPTVTLPRLKALTTGSNPTFLDAILNVAEESVSSAAFEQVDSWVRQHALQSSGETGGRKSRKVVFAGDDTWLRLFPREWFAWHEGDTQVVDSNVTRQLDALLAPGPAQPRPGSPPSDWDVMILHYLGLDHVGHLGGPESPLMPPKQREMDHVVKRIYERLEQRDLEDGERSLLVLVGDHGMTEGGNHGGSTEAETSAHFEVVQQIDIVPTLSALFDLGIPRNSMGKIIDSAVRALRPTAYITSLRANAAQVAAVLEASRSGETDRILEVAAERTGEGKRTLLADASDEVLRIFLDIAQTRLLNATSSYRLTPLCAGLALLVAAAGALCLRLRRIWSVESSSSKAIVGIALLAYLGSLFATSFIEEEHEFWYFATATVLILLSLSPRRKQLDRFLLVGSAGTIRMMRSWAHNGQKNVPNVSLGSAVAARPNVSLKLVHLSLLLMSVTRPANMPLFIGFWLHHAALTRLADRPDASPALLAFLTVAFQSCSYFGLGGSNSLATVDLTQAYNGISSYSFPLVSLLTYLSNFSLPILTACTLHTLSPPIRMLVAPYLTAFHTLALATLALSATHFRYHLFSLTVFAPAVLYRAVWFLLLHLGTNLGLAKVLMG</sequence>
<dbReference type="Pfam" id="PF01663">
    <property type="entry name" value="Phosphodiest"/>
    <property type="match status" value="1"/>
</dbReference>
<evidence type="ECO:0000313" key="15">
    <source>
        <dbReference type="Proteomes" id="UP001342314"/>
    </source>
</evidence>
<dbReference type="InterPro" id="IPR045687">
    <property type="entry name" value="PIGG/GPI7_C"/>
</dbReference>
<comment type="subcellular location">
    <subcellularLocation>
        <location evidence="1 12">Endoplasmic reticulum membrane</location>
        <topology evidence="1 12">Multi-pass membrane protein</topology>
    </subcellularLocation>
</comment>
<feature type="transmembrane region" description="Helical" evidence="12">
    <location>
        <begin position="673"/>
        <end position="692"/>
    </location>
</feature>
<dbReference type="Gene3D" id="3.40.720.10">
    <property type="entry name" value="Alkaline Phosphatase, subunit A"/>
    <property type="match status" value="1"/>
</dbReference>
<evidence type="ECO:0000256" key="3">
    <source>
        <dbReference type="ARBA" id="ARBA00005315"/>
    </source>
</evidence>
<name>A0AAV5GK06_9BASI</name>
<comment type="function">
    <text evidence="12">Ethanolamine phosphate transferase involved in glycosylphosphatidylinositol-anchor biosynthesis. Transfers ethanolamine phosphate to the GPI second mannose.</text>
</comment>
<organism evidence="14 15">
    <name type="scientific">Rhodotorula paludigena</name>
    <dbReference type="NCBI Taxonomy" id="86838"/>
    <lineage>
        <taxon>Eukaryota</taxon>
        <taxon>Fungi</taxon>
        <taxon>Dikarya</taxon>
        <taxon>Basidiomycota</taxon>
        <taxon>Pucciniomycotina</taxon>
        <taxon>Microbotryomycetes</taxon>
        <taxon>Sporidiobolales</taxon>
        <taxon>Sporidiobolaceae</taxon>
        <taxon>Rhodotorula</taxon>
    </lineage>
</organism>
<evidence type="ECO:0000256" key="10">
    <source>
        <dbReference type="ARBA" id="ARBA00023136"/>
    </source>
</evidence>
<dbReference type="InterPro" id="IPR039527">
    <property type="entry name" value="PIGG/GPI7"/>
</dbReference>
<reference evidence="14 15" key="1">
    <citation type="submission" date="2021-12" db="EMBL/GenBank/DDBJ databases">
        <title>High titer production of polyol ester of fatty acids by Rhodotorula paludigena BS15 towards product separation-free biomass refinery.</title>
        <authorList>
            <person name="Mano J."/>
            <person name="Ono H."/>
            <person name="Tanaka T."/>
            <person name="Naito K."/>
            <person name="Sushida H."/>
            <person name="Ike M."/>
            <person name="Tokuyasu K."/>
            <person name="Kitaoka M."/>
        </authorList>
    </citation>
    <scope>NUCLEOTIDE SEQUENCE [LARGE SCALE GENOMIC DNA]</scope>
    <source>
        <strain evidence="14 15">BS15</strain>
    </source>
</reference>